<dbReference type="InterPro" id="IPR018060">
    <property type="entry name" value="HTH_AraC"/>
</dbReference>
<dbReference type="InterPro" id="IPR018062">
    <property type="entry name" value="HTH_AraC-typ_CS"/>
</dbReference>
<dbReference type="EMBL" id="BEXJ01000001">
    <property type="protein sequence ID" value="GBA95307.1"/>
    <property type="molecule type" value="Genomic_DNA"/>
</dbReference>
<dbReference type="Gene3D" id="1.10.10.60">
    <property type="entry name" value="Homeodomain-like"/>
    <property type="match status" value="2"/>
</dbReference>
<accession>A0AB33ZUP0</accession>
<dbReference type="Proteomes" id="UP000250668">
    <property type="component" value="Unassembled WGS sequence"/>
</dbReference>
<name>A0AB33ZUP0_LACGS</name>
<keyword evidence="4" id="KW-0175">Coiled coil</keyword>
<dbReference type="SUPFAM" id="SSF51215">
    <property type="entry name" value="Regulatory protein AraC"/>
    <property type="match status" value="1"/>
</dbReference>
<evidence type="ECO:0000256" key="3">
    <source>
        <dbReference type="ARBA" id="ARBA00023163"/>
    </source>
</evidence>
<keyword evidence="3" id="KW-0804">Transcription</keyword>
<dbReference type="Pfam" id="PF12833">
    <property type="entry name" value="HTH_18"/>
    <property type="match status" value="1"/>
</dbReference>
<keyword evidence="2" id="KW-0238">DNA-binding</keyword>
<gene>
    <name evidence="6" type="ORF">LJCM1025_04280</name>
</gene>
<evidence type="ECO:0000313" key="7">
    <source>
        <dbReference type="Proteomes" id="UP000250668"/>
    </source>
</evidence>
<evidence type="ECO:0000259" key="5">
    <source>
        <dbReference type="PROSITE" id="PS01124"/>
    </source>
</evidence>
<dbReference type="PRINTS" id="PR00032">
    <property type="entry name" value="HTHARAC"/>
</dbReference>
<comment type="caution">
    <text evidence="6">The sequence shown here is derived from an EMBL/GenBank/DDBJ whole genome shotgun (WGS) entry which is preliminary data.</text>
</comment>
<dbReference type="PANTHER" id="PTHR43280:SF28">
    <property type="entry name" value="HTH-TYPE TRANSCRIPTIONAL ACTIVATOR RHAS"/>
    <property type="match status" value="1"/>
</dbReference>
<evidence type="ECO:0000256" key="4">
    <source>
        <dbReference type="SAM" id="Coils"/>
    </source>
</evidence>
<feature type="domain" description="HTH araC/xylS-type" evidence="5">
    <location>
        <begin position="191"/>
        <end position="289"/>
    </location>
</feature>
<dbReference type="GO" id="GO:0043565">
    <property type="term" value="F:sequence-specific DNA binding"/>
    <property type="evidence" value="ECO:0007669"/>
    <property type="project" value="InterPro"/>
</dbReference>
<dbReference type="GO" id="GO:0003700">
    <property type="term" value="F:DNA-binding transcription factor activity"/>
    <property type="evidence" value="ECO:0007669"/>
    <property type="project" value="InterPro"/>
</dbReference>
<sequence>MKQIINSKNIKANTKFPYLVLKVKGSTAFPHNPGFLVMHWHNDLQLILVDKDTVTINLLGYQAIKLQQNQAIFINKDIAHQVLPSDQASYHSFIFPDYFLKFYLTSPAQNLISNFLSATNLDYLVFDNQSNWQNKILSILKELEQLENNKSEATYSYEVLTQLCRIFLLLQKNIQPSHMKGLDKTNYKRIRIFLTYIHSHYQEKISLANLAQEAHVSKSECLRCFHSLLNMTPYNYLLDFRLNKAADLLKNSDMTVSAIAHKVGFNQVSHFGVLFKKKTGFSPLKYRHL</sequence>
<proteinExistence type="predicted"/>
<dbReference type="InterPro" id="IPR009057">
    <property type="entry name" value="Homeodomain-like_sf"/>
</dbReference>
<dbReference type="PROSITE" id="PS01124">
    <property type="entry name" value="HTH_ARAC_FAMILY_2"/>
    <property type="match status" value="1"/>
</dbReference>
<protein>
    <submittedName>
        <fullName evidence="6">AraC family transcriptional regulator</fullName>
    </submittedName>
</protein>
<dbReference type="SMART" id="SM00342">
    <property type="entry name" value="HTH_ARAC"/>
    <property type="match status" value="1"/>
</dbReference>
<dbReference type="AlphaFoldDB" id="A0AB33ZUP0"/>
<organism evidence="6 7">
    <name type="scientific">Lactobacillus gasseri</name>
    <dbReference type="NCBI Taxonomy" id="1596"/>
    <lineage>
        <taxon>Bacteria</taxon>
        <taxon>Bacillati</taxon>
        <taxon>Bacillota</taxon>
        <taxon>Bacilli</taxon>
        <taxon>Lactobacillales</taxon>
        <taxon>Lactobacillaceae</taxon>
        <taxon>Lactobacillus</taxon>
    </lineage>
</organism>
<evidence type="ECO:0000313" key="6">
    <source>
        <dbReference type="EMBL" id="GBA95307.1"/>
    </source>
</evidence>
<keyword evidence="1" id="KW-0805">Transcription regulation</keyword>
<reference evidence="6 7" key="1">
    <citation type="journal article" date="2018" name="Int. J. Syst. Evol. Microbiol.">
        <title>Lactobacillus paragasseri sp. nov., a sister taxon of Lactobacillus gasseri, based on whole-genome sequence analyses.</title>
        <authorList>
            <person name="Tanizawa Y."/>
            <person name="Tada I."/>
            <person name="Kobayashi H."/>
            <person name="Endo A."/>
            <person name="Maeno S."/>
            <person name="Toyoda A."/>
            <person name="Arita M."/>
            <person name="Nakamura Y."/>
            <person name="Sakamoto M."/>
            <person name="Ohkuma M."/>
            <person name="Tohno M."/>
        </authorList>
    </citation>
    <scope>NUCLEOTIDE SEQUENCE [LARGE SCALE GENOMIC DNA]</scope>
    <source>
        <strain evidence="6 7">JCM 1025</strain>
    </source>
</reference>
<dbReference type="PROSITE" id="PS00041">
    <property type="entry name" value="HTH_ARAC_FAMILY_1"/>
    <property type="match status" value="1"/>
</dbReference>
<evidence type="ECO:0000256" key="1">
    <source>
        <dbReference type="ARBA" id="ARBA00023015"/>
    </source>
</evidence>
<dbReference type="PANTHER" id="PTHR43280">
    <property type="entry name" value="ARAC-FAMILY TRANSCRIPTIONAL REGULATOR"/>
    <property type="match status" value="1"/>
</dbReference>
<feature type="coiled-coil region" evidence="4">
    <location>
        <begin position="129"/>
        <end position="163"/>
    </location>
</feature>
<dbReference type="RefSeq" id="WP_095669679.1">
    <property type="nucleotide sequence ID" value="NZ_BEXJ01000001.1"/>
</dbReference>
<dbReference type="InterPro" id="IPR020449">
    <property type="entry name" value="Tscrpt_reg_AraC-type_HTH"/>
</dbReference>
<dbReference type="SUPFAM" id="SSF46689">
    <property type="entry name" value="Homeodomain-like"/>
    <property type="match status" value="2"/>
</dbReference>
<dbReference type="InterPro" id="IPR037923">
    <property type="entry name" value="HTH-like"/>
</dbReference>
<evidence type="ECO:0000256" key="2">
    <source>
        <dbReference type="ARBA" id="ARBA00023125"/>
    </source>
</evidence>